<feature type="transmembrane region" description="Helical" evidence="1">
    <location>
        <begin position="30"/>
        <end position="49"/>
    </location>
</feature>
<evidence type="ECO:0000313" key="2">
    <source>
        <dbReference type="EMBL" id="GIE70052.1"/>
    </source>
</evidence>
<sequence>MLGAIAVVVLVVVVVRRVRGEPLNARDLWAPPVVLTGIGLWTLAHTSGLRPADHTWLLAGALLGVTLGYLRGRFVVVFARSGFLWQRYTGRTFAVVAGTLLLMAAFGLLATRLGMRPEARPIPLSIGLSFLGESLAVTLRGRSLGVPFAPEQG</sequence>
<organism evidence="2 3">
    <name type="scientific">Actinoplanes palleronii</name>
    <dbReference type="NCBI Taxonomy" id="113570"/>
    <lineage>
        <taxon>Bacteria</taxon>
        <taxon>Bacillati</taxon>
        <taxon>Actinomycetota</taxon>
        <taxon>Actinomycetes</taxon>
        <taxon>Micromonosporales</taxon>
        <taxon>Micromonosporaceae</taxon>
        <taxon>Actinoplanes</taxon>
    </lineage>
</organism>
<keyword evidence="1" id="KW-1133">Transmembrane helix</keyword>
<name>A0ABQ4BHB9_9ACTN</name>
<keyword evidence="3" id="KW-1185">Reference proteome</keyword>
<evidence type="ECO:0000313" key="3">
    <source>
        <dbReference type="Proteomes" id="UP000624709"/>
    </source>
</evidence>
<proteinExistence type="predicted"/>
<gene>
    <name evidence="2" type="ORF">Apa02nite_061600</name>
</gene>
<keyword evidence="1" id="KW-0472">Membrane</keyword>
<evidence type="ECO:0008006" key="4">
    <source>
        <dbReference type="Google" id="ProtNLM"/>
    </source>
</evidence>
<reference evidence="2 3" key="1">
    <citation type="submission" date="2021-01" db="EMBL/GenBank/DDBJ databases">
        <title>Whole genome shotgun sequence of Actinoplanes palleronii NBRC 14916.</title>
        <authorList>
            <person name="Komaki H."/>
            <person name="Tamura T."/>
        </authorList>
    </citation>
    <scope>NUCLEOTIDE SEQUENCE [LARGE SCALE GENOMIC DNA]</scope>
    <source>
        <strain evidence="2 3">NBRC 14916</strain>
    </source>
</reference>
<feature type="transmembrane region" description="Helical" evidence="1">
    <location>
        <begin position="56"/>
        <end position="79"/>
    </location>
</feature>
<protein>
    <recommendedName>
        <fullName evidence="4">DUF1453 domain-containing protein</fullName>
    </recommendedName>
</protein>
<dbReference type="Proteomes" id="UP000624709">
    <property type="component" value="Unassembled WGS sequence"/>
</dbReference>
<dbReference type="EMBL" id="BOMS01000094">
    <property type="protein sequence ID" value="GIE70052.1"/>
    <property type="molecule type" value="Genomic_DNA"/>
</dbReference>
<accession>A0ABQ4BHB9</accession>
<comment type="caution">
    <text evidence="2">The sequence shown here is derived from an EMBL/GenBank/DDBJ whole genome shotgun (WGS) entry which is preliminary data.</text>
</comment>
<keyword evidence="1" id="KW-0812">Transmembrane</keyword>
<evidence type="ECO:0000256" key="1">
    <source>
        <dbReference type="SAM" id="Phobius"/>
    </source>
</evidence>
<feature type="transmembrane region" description="Helical" evidence="1">
    <location>
        <begin position="91"/>
        <end position="110"/>
    </location>
</feature>